<dbReference type="Gene3D" id="1.10.3230.20">
    <property type="entry name" value="P22 tail accessory factor (Gp4)"/>
    <property type="match status" value="1"/>
</dbReference>
<reference evidence="1 2" key="1">
    <citation type="journal article" date="2018" name="Nat. Biotechnol.">
        <title>A standardized bacterial taxonomy based on genome phylogeny substantially revises the tree of life.</title>
        <authorList>
            <person name="Parks D.H."/>
            <person name="Chuvochina M."/>
            <person name="Waite D.W."/>
            <person name="Rinke C."/>
            <person name="Skarshewski A."/>
            <person name="Chaumeil P.A."/>
            <person name="Hugenholtz P."/>
        </authorList>
    </citation>
    <scope>NUCLEOTIDE SEQUENCE [LARGE SCALE GENOMIC DNA]</scope>
    <source>
        <strain evidence="1">UBA11978</strain>
    </source>
</reference>
<dbReference type="Proteomes" id="UP000263517">
    <property type="component" value="Unassembled WGS sequence"/>
</dbReference>
<comment type="caution">
    <text evidence="1">The sequence shown here is derived from an EMBL/GenBank/DDBJ whole genome shotgun (WGS) entry which is preliminary data.</text>
</comment>
<organism evidence="1 2">
    <name type="scientific">Alteromonas australica</name>
    <dbReference type="NCBI Taxonomy" id="589873"/>
    <lineage>
        <taxon>Bacteria</taxon>
        <taxon>Pseudomonadati</taxon>
        <taxon>Pseudomonadota</taxon>
        <taxon>Gammaproteobacteria</taxon>
        <taxon>Alteromonadales</taxon>
        <taxon>Alteromonadaceae</taxon>
        <taxon>Alteromonas/Salinimonas group</taxon>
        <taxon>Alteromonas</taxon>
    </lineage>
</organism>
<dbReference type="EMBL" id="DNAN01000415">
    <property type="protein sequence ID" value="HAW76379.1"/>
    <property type="molecule type" value="Genomic_DNA"/>
</dbReference>
<accession>A0A350P512</accession>
<protein>
    <submittedName>
        <fullName evidence="1">Uncharacterized protein</fullName>
    </submittedName>
</protein>
<dbReference type="InterPro" id="IPR038258">
    <property type="entry name" value="Gp4_sf"/>
</dbReference>
<evidence type="ECO:0000313" key="2">
    <source>
        <dbReference type="Proteomes" id="UP000263517"/>
    </source>
</evidence>
<evidence type="ECO:0000313" key="1">
    <source>
        <dbReference type="EMBL" id="HAW76379.1"/>
    </source>
</evidence>
<gene>
    <name evidence="1" type="ORF">DCW74_11680</name>
</gene>
<name>A0A350P512_9ALTE</name>
<proteinExistence type="predicted"/>
<dbReference type="AlphaFoldDB" id="A0A350P512"/>
<sequence length="156" mass="17247">MIASDLIRDAYLEIGKSAAEQPITGDETLTAIRYLNNIAYSKAHIITDYTVIESASDEITSSDSFNLWFIKSLAIKLAPQYGQLESYLPLKEDEKDAWQSVLIANSRIPAPQLNSNVPYGSGNRSSSNGYSDRFYKESDGGVLTEQNAQIIVEDDT</sequence>